<dbReference type="Pfam" id="PF06985">
    <property type="entry name" value="HET"/>
    <property type="match status" value="1"/>
</dbReference>
<name>A0ABR1K5S6_9AGAR</name>
<evidence type="ECO:0000259" key="1">
    <source>
        <dbReference type="Pfam" id="PF06985"/>
    </source>
</evidence>
<organism evidence="2 3">
    <name type="scientific">Marasmiellus scandens</name>
    <dbReference type="NCBI Taxonomy" id="2682957"/>
    <lineage>
        <taxon>Eukaryota</taxon>
        <taxon>Fungi</taxon>
        <taxon>Dikarya</taxon>
        <taxon>Basidiomycota</taxon>
        <taxon>Agaricomycotina</taxon>
        <taxon>Agaricomycetes</taxon>
        <taxon>Agaricomycetidae</taxon>
        <taxon>Agaricales</taxon>
        <taxon>Marasmiineae</taxon>
        <taxon>Omphalotaceae</taxon>
        <taxon>Marasmiellus</taxon>
    </lineage>
</organism>
<evidence type="ECO:0000313" key="3">
    <source>
        <dbReference type="Proteomes" id="UP001498398"/>
    </source>
</evidence>
<gene>
    <name evidence="2" type="ORF">VKT23_000372</name>
</gene>
<feature type="domain" description="Heterokaryon incompatibility" evidence="1">
    <location>
        <begin position="56"/>
        <end position="150"/>
    </location>
</feature>
<comment type="caution">
    <text evidence="2">The sequence shown here is derived from an EMBL/GenBank/DDBJ whole genome shotgun (WGS) entry which is preliminary data.</text>
</comment>
<sequence>MSKTIWSISLRDLRGAKLSIEPFATPGRIRLIRCSLLVDNGNLVLEEFTDFPSVTYSAISYVWKGNTPDPATQHRGEVLGHFAVEGAEDGDPISIDVLRDTCLAVQRFNIDYIWLDRVCIMQKNQDDKAWQITQMFNLYQQAEFTIILPGGIHHLVPLNEETSWVHRGWTLQEALAPDVAYVLHLWEWEHGMVGDQDDEDTKGDIQVVVPGRCAFTDLANLVEACTLGNLQWAPKALCEDEGEWRTEPTRILGHGTSNLHAFLDALRVASSPRGIFRDYAIWKAALTRTSSRPVDMVFSIMGLFDVTLDPRAFKKDDRIGATIALAREILRKGGSASWIGISTRAPPCRHLSTFPEFPETSVGGKAMIRTTGKIIDAANIVDEDTYMAATGVFETFESSQVGDVEGDGFPYITGEMDETGYLTFRRAACTLTPTNTADVKDCVDCQRTTGALESQHLSAQAVDGTRWFFHEGADLEVSKFPKFFAVALGPFATVSLSDEHDEHFKFMLVQEHAPERFHIVSFFVLPNWDKNWSQKVLIWKETRLSVGGPDRRGIF</sequence>
<evidence type="ECO:0000313" key="2">
    <source>
        <dbReference type="EMBL" id="KAK7472251.1"/>
    </source>
</evidence>
<keyword evidence="3" id="KW-1185">Reference proteome</keyword>
<dbReference type="Proteomes" id="UP001498398">
    <property type="component" value="Unassembled WGS sequence"/>
</dbReference>
<dbReference type="EMBL" id="JBANRG010000001">
    <property type="protein sequence ID" value="KAK7472251.1"/>
    <property type="molecule type" value="Genomic_DNA"/>
</dbReference>
<dbReference type="PANTHER" id="PTHR33112:SF14">
    <property type="entry name" value="HETEROKARYON INCOMPATIBILITY DOMAIN-CONTAINING PROTEIN"/>
    <property type="match status" value="1"/>
</dbReference>
<dbReference type="InterPro" id="IPR010730">
    <property type="entry name" value="HET"/>
</dbReference>
<dbReference type="PANTHER" id="PTHR33112">
    <property type="entry name" value="DOMAIN PROTEIN, PUTATIVE-RELATED"/>
    <property type="match status" value="1"/>
</dbReference>
<proteinExistence type="predicted"/>
<reference evidence="2 3" key="1">
    <citation type="submission" date="2024-01" db="EMBL/GenBank/DDBJ databases">
        <title>A draft genome for the cacao thread blight pathogen Marasmiellus scandens.</title>
        <authorList>
            <person name="Baruah I.K."/>
            <person name="Leung J."/>
            <person name="Bukari Y."/>
            <person name="Amoako-Attah I."/>
            <person name="Meinhardt L.W."/>
            <person name="Bailey B.A."/>
            <person name="Cohen S.P."/>
        </authorList>
    </citation>
    <scope>NUCLEOTIDE SEQUENCE [LARGE SCALE GENOMIC DNA]</scope>
    <source>
        <strain evidence="2 3">GH-19</strain>
    </source>
</reference>
<accession>A0ABR1K5S6</accession>
<protein>
    <recommendedName>
        <fullName evidence="1">Heterokaryon incompatibility domain-containing protein</fullName>
    </recommendedName>
</protein>